<dbReference type="InterPro" id="IPR006442">
    <property type="entry name" value="Antitoxin_Phd/YefM"/>
</dbReference>
<comment type="similarity">
    <text evidence="1 2">Belongs to the phD/YefM antitoxin family.</text>
</comment>
<gene>
    <name evidence="4" type="ORF">C7374_12328</name>
</gene>
<dbReference type="SUPFAM" id="SSF143120">
    <property type="entry name" value="YefM-like"/>
    <property type="match status" value="1"/>
</dbReference>
<dbReference type="InterPro" id="IPR036165">
    <property type="entry name" value="YefM-like_sf"/>
</dbReference>
<evidence type="ECO:0000256" key="3">
    <source>
        <dbReference type="SAM" id="MobiDB-lite"/>
    </source>
</evidence>
<name>A0A364JRQ6_9HYPH</name>
<evidence type="ECO:0000313" key="4">
    <source>
        <dbReference type="EMBL" id="RAK25535.1"/>
    </source>
</evidence>
<feature type="region of interest" description="Disordered" evidence="3">
    <location>
        <begin position="47"/>
        <end position="67"/>
    </location>
</feature>
<dbReference type="Gene3D" id="3.40.1620.10">
    <property type="entry name" value="YefM-like domain"/>
    <property type="match status" value="1"/>
</dbReference>
<reference evidence="4 5" key="1">
    <citation type="submission" date="2018-06" db="EMBL/GenBank/DDBJ databases">
        <title>Genomic Encyclopedia of Type Strains, Phase IV (KMG-IV): sequencing the most valuable type-strain genomes for metagenomic binning, comparative biology and taxonomic classification.</title>
        <authorList>
            <person name="Goeker M."/>
        </authorList>
    </citation>
    <scope>NUCLEOTIDE SEQUENCE [LARGE SCALE GENOMIC DNA]</scope>
    <source>
        <strain evidence="4 5">DSM 26720</strain>
    </source>
</reference>
<dbReference type="OrthoDB" id="165038at2"/>
<sequence>MKRISAAEAKNGFGRFMDLARREPVLVEKHNRPVIVAISVEEYERLTGGAAPDLTTDKTQSGEPNGN</sequence>
<evidence type="ECO:0000256" key="2">
    <source>
        <dbReference type="RuleBase" id="RU362080"/>
    </source>
</evidence>
<dbReference type="RefSeq" id="WP_111576426.1">
    <property type="nucleotide sequence ID" value="NZ_JBHEEY010000023.1"/>
</dbReference>
<protein>
    <recommendedName>
        <fullName evidence="2">Antitoxin</fullName>
    </recommendedName>
</protein>
<comment type="function">
    <text evidence="2">Antitoxin component of a type II toxin-antitoxin (TA) system.</text>
</comment>
<dbReference type="EMBL" id="QLMK01000023">
    <property type="protein sequence ID" value="RAK25535.1"/>
    <property type="molecule type" value="Genomic_DNA"/>
</dbReference>
<evidence type="ECO:0000256" key="1">
    <source>
        <dbReference type="ARBA" id="ARBA00009981"/>
    </source>
</evidence>
<accession>A0A364JRQ6</accession>
<dbReference type="Proteomes" id="UP000249453">
    <property type="component" value="Unassembled WGS sequence"/>
</dbReference>
<organism evidence="4 5">
    <name type="scientific">Falsochrobactrum ovis</name>
    <dbReference type="NCBI Taxonomy" id="1293442"/>
    <lineage>
        <taxon>Bacteria</taxon>
        <taxon>Pseudomonadati</taxon>
        <taxon>Pseudomonadota</taxon>
        <taxon>Alphaproteobacteria</taxon>
        <taxon>Hyphomicrobiales</taxon>
        <taxon>Brucellaceae</taxon>
        <taxon>Falsochrobactrum</taxon>
    </lineage>
</organism>
<dbReference type="NCBIfam" id="TIGR01552">
    <property type="entry name" value="phd_fam"/>
    <property type="match status" value="1"/>
</dbReference>
<dbReference type="Pfam" id="PF02604">
    <property type="entry name" value="PhdYeFM_antitox"/>
    <property type="match status" value="1"/>
</dbReference>
<keyword evidence="5" id="KW-1185">Reference proteome</keyword>
<evidence type="ECO:0000313" key="5">
    <source>
        <dbReference type="Proteomes" id="UP000249453"/>
    </source>
</evidence>
<feature type="compositionally biased region" description="Polar residues" evidence="3">
    <location>
        <begin position="57"/>
        <end position="67"/>
    </location>
</feature>
<dbReference type="AlphaFoldDB" id="A0A364JRQ6"/>
<proteinExistence type="inferred from homology"/>
<comment type="caution">
    <text evidence="4">The sequence shown here is derived from an EMBL/GenBank/DDBJ whole genome shotgun (WGS) entry which is preliminary data.</text>
</comment>